<reference evidence="2 3" key="1">
    <citation type="journal article" date="2021" name="Sci. Rep.">
        <title>The distribution of antibiotic resistance genes in chicken gut microbiota commensals.</title>
        <authorList>
            <person name="Juricova H."/>
            <person name="Matiasovicova J."/>
            <person name="Kubasova T."/>
            <person name="Cejkova D."/>
            <person name="Rychlik I."/>
        </authorList>
    </citation>
    <scope>NUCLEOTIDE SEQUENCE [LARGE SCALE GENOMIC DNA]</scope>
    <source>
        <strain evidence="2 3">An819</strain>
    </source>
</reference>
<dbReference type="Pfam" id="PF14614">
    <property type="entry name" value="DUF4450"/>
    <property type="match status" value="1"/>
</dbReference>
<sequence>MKGMTIAVACAALSISMHAYGQPPRVFAPAEGAGGVLIGVAGGGTDQWVCPDGDNAFDGQIAVRHMQTDDKRSLAIEVTNLSLPDSTRLIWVIGGFDAPAPAAHIEPEHCADNVFSVEGNQVAIYHGEVMHLRFSKALVPPGSDVRLCDGRKQDSPTATFNSGKKTDAPVLGGSVTMERGKPVYISIGRPRQKESYTYSELPRLFGRKNNTAR</sequence>
<feature type="signal peptide" evidence="1">
    <location>
        <begin position="1"/>
        <end position="19"/>
    </location>
</feature>
<name>A0A938WLD3_9BACT</name>
<dbReference type="EMBL" id="JACJJL010000005">
    <property type="protein sequence ID" value="MBM6661037.1"/>
    <property type="molecule type" value="Genomic_DNA"/>
</dbReference>
<evidence type="ECO:0000256" key="1">
    <source>
        <dbReference type="SAM" id="SignalP"/>
    </source>
</evidence>
<dbReference type="AlphaFoldDB" id="A0A938WLD3"/>
<dbReference type="RefSeq" id="WP_205108366.1">
    <property type="nucleotide sequence ID" value="NZ_JACJJL010000005.1"/>
</dbReference>
<keyword evidence="3" id="KW-1185">Reference proteome</keyword>
<feature type="chain" id="PRO_5037206721" evidence="1">
    <location>
        <begin position="20"/>
        <end position="213"/>
    </location>
</feature>
<dbReference type="Proteomes" id="UP000764045">
    <property type="component" value="Unassembled WGS sequence"/>
</dbReference>
<evidence type="ECO:0000313" key="2">
    <source>
        <dbReference type="EMBL" id="MBM6661037.1"/>
    </source>
</evidence>
<keyword evidence="1" id="KW-0732">Signal</keyword>
<dbReference type="InterPro" id="IPR028028">
    <property type="entry name" value="DUF4450"/>
</dbReference>
<organism evidence="2 3">
    <name type="scientific">Marseilla massiliensis</name>
    <dbReference type="NCBI Taxonomy" id="1841864"/>
    <lineage>
        <taxon>Bacteria</taxon>
        <taxon>Pseudomonadati</taxon>
        <taxon>Bacteroidota</taxon>
        <taxon>Bacteroidia</taxon>
        <taxon>Bacteroidales</taxon>
        <taxon>Prevotellaceae</taxon>
        <taxon>Marseilla</taxon>
    </lineage>
</organism>
<comment type="caution">
    <text evidence="2">The sequence shown here is derived from an EMBL/GenBank/DDBJ whole genome shotgun (WGS) entry which is preliminary data.</text>
</comment>
<proteinExistence type="predicted"/>
<protein>
    <submittedName>
        <fullName evidence="2">DUF4450 domain-containing protein</fullName>
    </submittedName>
</protein>
<evidence type="ECO:0000313" key="3">
    <source>
        <dbReference type="Proteomes" id="UP000764045"/>
    </source>
</evidence>
<gene>
    <name evidence="2" type="ORF">H6B30_04570</name>
</gene>
<accession>A0A938WLD3</accession>